<evidence type="ECO:0000256" key="1">
    <source>
        <dbReference type="SAM" id="MobiDB-lite"/>
    </source>
</evidence>
<dbReference type="AlphaFoldDB" id="A0A2N8NQD8"/>
<dbReference type="Proteomes" id="UP000235945">
    <property type="component" value="Unassembled WGS sequence"/>
</dbReference>
<dbReference type="Proteomes" id="UP000528608">
    <property type="component" value="Unassembled WGS sequence"/>
</dbReference>
<keyword evidence="2" id="KW-0472">Membrane</keyword>
<sequence>MWPGQQPPGGEQNPQDKNPYQTPGPQPGFPPPNPYQQPGYAQPGYGQQQPNPYQQPGGPQPGRPGEPGTVPQWPAGGPPGAPRPPGDNRRRTTVIAIGAAVAVVAAAVVTGVVVLKDDDTENVAKSDTKPSSAASAPASTGPSPSGSEAPLDNPRSGGDDVKPVIDGWKVVTNQKRHDAFDVPPDWMVESPSQSIGFEDEKGKGLVLMSGTARYKKAACRPNGSLGAAGTKGAQGAKSMADAAKIEAENWLIAGYDLKQTGKLESTDAKPFKSDHGLTGYTSTATVTGVTKSDKCDTDGKSFTVTYKDSAGDLATWVLHAATGTGDDLSDDTIKKIMSSLRPLKSS</sequence>
<keyword evidence="6" id="KW-1185">Reference proteome</keyword>
<evidence type="ECO:0000313" key="6">
    <source>
        <dbReference type="Proteomes" id="UP000235945"/>
    </source>
</evidence>
<evidence type="ECO:0000313" key="5">
    <source>
        <dbReference type="EMBL" id="PNE30985.1"/>
    </source>
</evidence>
<dbReference type="Pfam" id="PF26056">
    <property type="entry name" value="DUF8017"/>
    <property type="match status" value="1"/>
</dbReference>
<gene>
    <name evidence="5" type="ORF">AF335_27060</name>
    <name evidence="4" type="ORF">FHS36_006578</name>
</gene>
<keyword evidence="2" id="KW-0812">Transmembrane</keyword>
<feature type="compositionally biased region" description="Low complexity" evidence="1">
    <location>
        <begin position="130"/>
        <end position="150"/>
    </location>
</feature>
<protein>
    <submittedName>
        <fullName evidence="5">Membrane protein</fullName>
    </submittedName>
</protein>
<accession>A0A2N8NQD8</accession>
<dbReference type="InterPro" id="IPR058330">
    <property type="entry name" value="DUF8017"/>
</dbReference>
<feature type="domain" description="DUF8017" evidence="3">
    <location>
        <begin position="161"/>
        <end position="344"/>
    </location>
</feature>
<feature type="compositionally biased region" description="Pro residues" evidence="1">
    <location>
        <begin position="22"/>
        <end position="35"/>
    </location>
</feature>
<reference evidence="5" key="2">
    <citation type="submission" date="2015-07" db="EMBL/GenBank/DDBJ databases">
        <authorList>
            <person name="Noorani M."/>
        </authorList>
    </citation>
    <scope>NUCLEOTIDE SEQUENCE [LARGE SCALE GENOMIC DNA]</scope>
    <source>
        <strain evidence="5">ATCC 27428</strain>
    </source>
</reference>
<name>A0A2N8NQD8_STREU</name>
<feature type="transmembrane region" description="Helical" evidence="2">
    <location>
        <begin position="93"/>
        <end position="115"/>
    </location>
</feature>
<feature type="compositionally biased region" description="Pro residues" evidence="1">
    <location>
        <begin position="76"/>
        <end position="85"/>
    </location>
</feature>
<evidence type="ECO:0000313" key="4">
    <source>
        <dbReference type="EMBL" id="MBB5123099.1"/>
    </source>
</evidence>
<dbReference type="EMBL" id="LGUI01000010">
    <property type="protein sequence ID" value="PNE30985.1"/>
    <property type="molecule type" value="Genomic_DNA"/>
</dbReference>
<dbReference type="EMBL" id="JACHJF010000042">
    <property type="protein sequence ID" value="MBB5123099.1"/>
    <property type="molecule type" value="Genomic_DNA"/>
</dbReference>
<organism evidence="5 6">
    <name type="scientific">Streptomyces eurocidicus</name>
    <name type="common">Streptoverticillium eurocidicus</name>
    <dbReference type="NCBI Taxonomy" id="66423"/>
    <lineage>
        <taxon>Bacteria</taxon>
        <taxon>Bacillati</taxon>
        <taxon>Actinomycetota</taxon>
        <taxon>Actinomycetes</taxon>
        <taxon>Kitasatosporales</taxon>
        <taxon>Streptomycetaceae</taxon>
        <taxon>Streptomyces</taxon>
    </lineage>
</organism>
<evidence type="ECO:0000259" key="3">
    <source>
        <dbReference type="Pfam" id="PF26056"/>
    </source>
</evidence>
<feature type="region of interest" description="Disordered" evidence="1">
    <location>
        <begin position="1"/>
        <end position="91"/>
    </location>
</feature>
<feature type="compositionally biased region" description="Low complexity" evidence="1">
    <location>
        <begin position="1"/>
        <end position="21"/>
    </location>
</feature>
<feature type="region of interest" description="Disordered" evidence="1">
    <location>
        <begin position="114"/>
        <end position="164"/>
    </location>
</feature>
<comment type="caution">
    <text evidence="5">The sequence shown here is derived from an EMBL/GenBank/DDBJ whole genome shotgun (WGS) entry which is preliminary data.</text>
</comment>
<proteinExistence type="predicted"/>
<reference evidence="6" key="1">
    <citation type="submission" date="2015-07" db="EMBL/GenBank/DDBJ databases">
        <authorList>
            <person name="Graham D.E."/>
            <person name="Giannone R.J."/>
            <person name="Gulvik C.A."/>
            <person name="Hettich R.L."/>
            <person name="Klingeman D.M."/>
            <person name="Mahan K.M."/>
            <person name="Parry R.J."/>
            <person name="Spain J.C."/>
        </authorList>
    </citation>
    <scope>NUCLEOTIDE SEQUENCE [LARGE SCALE GENOMIC DNA]</scope>
    <source>
        <strain evidence="6">ATCC 27428</strain>
    </source>
</reference>
<dbReference type="OrthoDB" id="3614545at2"/>
<keyword evidence="2" id="KW-1133">Transmembrane helix</keyword>
<evidence type="ECO:0000256" key="2">
    <source>
        <dbReference type="SAM" id="Phobius"/>
    </source>
</evidence>
<evidence type="ECO:0000313" key="7">
    <source>
        <dbReference type="Proteomes" id="UP000528608"/>
    </source>
</evidence>
<feature type="compositionally biased region" description="Low complexity" evidence="1">
    <location>
        <begin position="36"/>
        <end position="57"/>
    </location>
</feature>
<reference evidence="4 7" key="3">
    <citation type="submission" date="2020-08" db="EMBL/GenBank/DDBJ databases">
        <title>Genomic Encyclopedia of Type Strains, Phase III (KMG-III): the genomes of soil and plant-associated and newly described type strains.</title>
        <authorList>
            <person name="Whitman W."/>
        </authorList>
    </citation>
    <scope>NUCLEOTIDE SEQUENCE [LARGE SCALE GENOMIC DNA]</scope>
    <source>
        <strain evidence="4 7">CECT 3259</strain>
    </source>
</reference>
<dbReference type="RefSeq" id="WP_102921115.1">
    <property type="nucleotide sequence ID" value="NZ_JACHJF010000042.1"/>
</dbReference>